<evidence type="ECO:0000313" key="3">
    <source>
        <dbReference type="Proteomes" id="UP000663874"/>
    </source>
</evidence>
<dbReference type="Proteomes" id="UP000663823">
    <property type="component" value="Unassembled WGS sequence"/>
</dbReference>
<protein>
    <submittedName>
        <fullName evidence="2">Uncharacterized protein</fullName>
    </submittedName>
</protein>
<organism evidence="2 3">
    <name type="scientific">Rotaria sordida</name>
    <dbReference type="NCBI Taxonomy" id="392033"/>
    <lineage>
        <taxon>Eukaryota</taxon>
        <taxon>Metazoa</taxon>
        <taxon>Spiralia</taxon>
        <taxon>Gnathifera</taxon>
        <taxon>Rotifera</taxon>
        <taxon>Eurotatoria</taxon>
        <taxon>Bdelloidea</taxon>
        <taxon>Philodinida</taxon>
        <taxon>Philodinidae</taxon>
        <taxon>Rotaria</taxon>
    </lineage>
</organism>
<dbReference type="EMBL" id="CAJOBE010001441">
    <property type="protein sequence ID" value="CAF3744097.1"/>
    <property type="molecule type" value="Genomic_DNA"/>
</dbReference>
<reference evidence="2" key="1">
    <citation type="submission" date="2021-02" db="EMBL/GenBank/DDBJ databases">
        <authorList>
            <person name="Nowell W R."/>
        </authorList>
    </citation>
    <scope>NUCLEOTIDE SEQUENCE</scope>
</reference>
<evidence type="ECO:0000313" key="1">
    <source>
        <dbReference type="EMBL" id="CAF3695217.1"/>
    </source>
</evidence>
<comment type="caution">
    <text evidence="2">The sequence shown here is derived from an EMBL/GenBank/DDBJ whole genome shotgun (WGS) entry which is preliminary data.</text>
</comment>
<proteinExistence type="predicted"/>
<dbReference type="EMBL" id="CAJOAX010001203">
    <property type="protein sequence ID" value="CAF3695217.1"/>
    <property type="molecule type" value="Genomic_DNA"/>
</dbReference>
<accession>A0A818Y1L1</accession>
<dbReference type="AlphaFoldDB" id="A0A818Y1L1"/>
<evidence type="ECO:0000313" key="2">
    <source>
        <dbReference type="EMBL" id="CAF3744097.1"/>
    </source>
</evidence>
<name>A0A818Y1L1_9BILA</name>
<gene>
    <name evidence="2" type="ORF">FNK824_LOCUS11861</name>
    <name evidence="1" type="ORF">OTI717_LOCUS12154</name>
</gene>
<sequence length="95" mass="11448">MFIGSSIDARLRFICLSALKFVDRRSFIVSSYEHVAVRLIDMCIFRFIDICTFRFICLSLDARLRFIDMCTFRFMDICTFRFIRLSMFQLVQRCQ</sequence>
<dbReference type="Proteomes" id="UP000663874">
    <property type="component" value="Unassembled WGS sequence"/>
</dbReference>